<accession>A0A132A2S0</accession>
<comment type="caution">
    <text evidence="2">The sequence shown here is derived from an EMBL/GenBank/DDBJ whole genome shotgun (WGS) entry which is preliminary data.</text>
</comment>
<dbReference type="Gene3D" id="3.40.50.1820">
    <property type="entry name" value="alpha/beta hydrolase"/>
    <property type="match status" value="1"/>
</dbReference>
<sequence length="385" mass="44916">MPIYYKKINNNINELDIRFDYSSLERKSIENACILSDSKSESVKVDMHTQHNEIDQFERLGLMFEKDQDRLNTSLGPIVINKQLFNQENDDNARMHTNDQFLKKRTIIMTYHDIGLNFYSNFRNFFERKNVREMLRNFQIYHINAPGQEVNAEDLPIGYQYPFMDQLSEQLLEICEFYHIQSFIGFGYGSGSNVLSRFALNHPNIVEALFVINPSANSSTWTEWFYQKCNLRALSNLRPPNGTESMSMPESVQDYFIWSLFGNLNQPGRSISDDVVLFYRKYFKSNTINTKNLSQFIETYLYRNALSISREDLQNNFHCPVAVICADHSPHVDDSIKMNARLNPENSTWIKLSDCSMPLQENPQKLEQVLCLFLQGLGYLVTTKV</sequence>
<dbReference type="VEuPathDB" id="VectorBase:SSCA005328"/>
<comment type="similarity">
    <text evidence="1">Belongs to the NDRG family.</text>
</comment>
<name>A0A132A2S0_SARSC</name>
<evidence type="ECO:0000313" key="3">
    <source>
        <dbReference type="Proteomes" id="UP000616769"/>
    </source>
</evidence>
<dbReference type="Proteomes" id="UP000616769">
    <property type="component" value="Unassembled WGS sequence"/>
</dbReference>
<dbReference type="AlphaFoldDB" id="A0A132A2S0"/>
<dbReference type="InterPro" id="IPR029058">
    <property type="entry name" value="AB_hydrolase_fold"/>
</dbReference>
<dbReference type="SUPFAM" id="SSF53474">
    <property type="entry name" value="alpha/beta-Hydrolases"/>
    <property type="match status" value="1"/>
</dbReference>
<reference evidence="2 3" key="1">
    <citation type="journal article" date="2015" name="Parasit. Vectors">
        <title>Draft genome of the scabies mite.</title>
        <authorList>
            <person name="Rider S.D.Jr."/>
            <person name="Morgan M.S."/>
            <person name="Arlian L.G."/>
        </authorList>
    </citation>
    <scope>NUCLEOTIDE SEQUENCE [LARGE SCALE GENOMIC DNA]</scope>
    <source>
        <strain evidence="2">Arlian Lab</strain>
    </source>
</reference>
<gene>
    <name evidence="2" type="ORF">QR98_0036830</name>
</gene>
<organism evidence="2 3">
    <name type="scientific">Sarcoptes scabiei</name>
    <name type="common">Itch mite</name>
    <name type="synonym">Acarus scabiei</name>
    <dbReference type="NCBI Taxonomy" id="52283"/>
    <lineage>
        <taxon>Eukaryota</taxon>
        <taxon>Metazoa</taxon>
        <taxon>Ecdysozoa</taxon>
        <taxon>Arthropoda</taxon>
        <taxon>Chelicerata</taxon>
        <taxon>Arachnida</taxon>
        <taxon>Acari</taxon>
        <taxon>Acariformes</taxon>
        <taxon>Sarcoptiformes</taxon>
        <taxon>Astigmata</taxon>
        <taxon>Psoroptidia</taxon>
        <taxon>Sarcoptoidea</taxon>
        <taxon>Sarcoptidae</taxon>
        <taxon>Sarcoptinae</taxon>
        <taxon>Sarcoptes</taxon>
    </lineage>
</organism>
<evidence type="ECO:0000256" key="1">
    <source>
        <dbReference type="ARBA" id="ARBA00005598"/>
    </source>
</evidence>
<evidence type="ECO:0000313" key="2">
    <source>
        <dbReference type="EMBL" id="KPM05223.1"/>
    </source>
</evidence>
<dbReference type="OrthoDB" id="741027at2759"/>
<proteinExistence type="inferred from homology"/>
<dbReference type="EMBL" id="JXLN01010158">
    <property type="protein sequence ID" value="KPM05223.1"/>
    <property type="molecule type" value="Genomic_DNA"/>
</dbReference>
<dbReference type="PANTHER" id="PTHR11034">
    <property type="entry name" value="N-MYC DOWNSTREAM REGULATED"/>
    <property type="match status" value="1"/>
</dbReference>
<protein>
    <submittedName>
        <fullName evidence="2">Misexpression suppressor of KSR-like protein</fullName>
    </submittedName>
</protein>
<dbReference type="Pfam" id="PF03096">
    <property type="entry name" value="Ndr"/>
    <property type="match status" value="1"/>
</dbReference>
<dbReference type="InterPro" id="IPR004142">
    <property type="entry name" value="NDRG"/>
</dbReference>